<proteinExistence type="predicted"/>
<feature type="compositionally biased region" description="Basic and acidic residues" evidence="1">
    <location>
        <begin position="59"/>
        <end position="73"/>
    </location>
</feature>
<name>A0A8X6L4T8_TRICU</name>
<feature type="region of interest" description="Disordered" evidence="1">
    <location>
        <begin position="45"/>
        <end position="73"/>
    </location>
</feature>
<dbReference type="AlphaFoldDB" id="A0A8X6L4T8"/>
<evidence type="ECO:0000256" key="1">
    <source>
        <dbReference type="SAM" id="MobiDB-lite"/>
    </source>
</evidence>
<sequence>MLGVEEHPKCKTMTSSLFTTQRGRMWAIPPTVAIKKKSGRNSNYEKWLGKRLRTSSRSPKTENAKRNSNTEEGRVIPVLCSPSLLMPPRKTGSQQTSAYDFFPPYSSTCGSERTGEKKICKLWNEM</sequence>
<evidence type="ECO:0000313" key="2">
    <source>
        <dbReference type="EMBL" id="GFQ96514.1"/>
    </source>
</evidence>
<gene>
    <name evidence="2" type="ORF">TNCT_572931</name>
</gene>
<dbReference type="Proteomes" id="UP000887116">
    <property type="component" value="Unassembled WGS sequence"/>
</dbReference>
<comment type="caution">
    <text evidence="2">The sequence shown here is derived from an EMBL/GenBank/DDBJ whole genome shotgun (WGS) entry which is preliminary data.</text>
</comment>
<keyword evidence="3" id="KW-1185">Reference proteome</keyword>
<reference evidence="2" key="1">
    <citation type="submission" date="2020-07" db="EMBL/GenBank/DDBJ databases">
        <title>Multicomponent nature underlies the extraordinary mechanical properties of spider dragline silk.</title>
        <authorList>
            <person name="Kono N."/>
            <person name="Nakamura H."/>
            <person name="Mori M."/>
            <person name="Yoshida Y."/>
            <person name="Ohtoshi R."/>
            <person name="Malay A.D."/>
            <person name="Moran D.A.P."/>
            <person name="Tomita M."/>
            <person name="Numata K."/>
            <person name="Arakawa K."/>
        </authorList>
    </citation>
    <scope>NUCLEOTIDE SEQUENCE</scope>
</reference>
<organism evidence="2 3">
    <name type="scientific">Trichonephila clavata</name>
    <name type="common">Joro spider</name>
    <name type="synonym">Nephila clavata</name>
    <dbReference type="NCBI Taxonomy" id="2740835"/>
    <lineage>
        <taxon>Eukaryota</taxon>
        <taxon>Metazoa</taxon>
        <taxon>Ecdysozoa</taxon>
        <taxon>Arthropoda</taxon>
        <taxon>Chelicerata</taxon>
        <taxon>Arachnida</taxon>
        <taxon>Araneae</taxon>
        <taxon>Araneomorphae</taxon>
        <taxon>Entelegynae</taxon>
        <taxon>Araneoidea</taxon>
        <taxon>Nephilidae</taxon>
        <taxon>Trichonephila</taxon>
    </lineage>
</organism>
<accession>A0A8X6L4T8</accession>
<dbReference type="EMBL" id="BMAO01024610">
    <property type="protein sequence ID" value="GFQ96514.1"/>
    <property type="molecule type" value="Genomic_DNA"/>
</dbReference>
<evidence type="ECO:0000313" key="3">
    <source>
        <dbReference type="Proteomes" id="UP000887116"/>
    </source>
</evidence>
<protein>
    <submittedName>
        <fullName evidence="2">Uncharacterized protein</fullName>
    </submittedName>
</protein>